<reference evidence="13" key="1">
    <citation type="submission" date="2016-10" db="EMBL/GenBank/DDBJ databases">
        <authorList>
            <person name="Varghese N."/>
            <person name="Submissions S."/>
        </authorList>
    </citation>
    <scope>NUCLEOTIDE SEQUENCE [LARGE SCALE GENOMIC DNA]</scope>
    <source>
        <strain evidence="13">DSM 26348</strain>
    </source>
</reference>
<dbReference type="NCBIfam" id="NF006767">
    <property type="entry name" value="PRK09289.1"/>
    <property type="match status" value="1"/>
</dbReference>
<feature type="repeat" description="Lumazine-binding" evidence="10">
    <location>
        <begin position="100"/>
        <end position="196"/>
    </location>
</feature>
<evidence type="ECO:0000256" key="5">
    <source>
        <dbReference type="ARBA" id="ARBA00013950"/>
    </source>
</evidence>
<dbReference type="CDD" id="cd00402">
    <property type="entry name" value="Riboflavin_synthase_like"/>
    <property type="match status" value="1"/>
</dbReference>
<dbReference type="InterPro" id="IPR023366">
    <property type="entry name" value="ATP_synth_asu-like_sf"/>
</dbReference>
<evidence type="ECO:0000313" key="12">
    <source>
        <dbReference type="EMBL" id="SFJ39098.1"/>
    </source>
</evidence>
<evidence type="ECO:0000256" key="8">
    <source>
        <dbReference type="ARBA" id="ARBA00022737"/>
    </source>
</evidence>
<keyword evidence="13" id="KW-1185">Reference proteome</keyword>
<dbReference type="PROSITE" id="PS51177">
    <property type="entry name" value="LUMAZINE_BIND"/>
    <property type="match status" value="2"/>
</dbReference>
<name>A0A1I3QYF6_9PLAN</name>
<dbReference type="RefSeq" id="WP_092055390.1">
    <property type="nucleotide sequence ID" value="NZ_FOQD01000019.1"/>
</dbReference>
<dbReference type="Gene3D" id="2.40.30.20">
    <property type="match status" value="2"/>
</dbReference>
<dbReference type="EMBL" id="FOQD01000019">
    <property type="protein sequence ID" value="SFJ39098.1"/>
    <property type="molecule type" value="Genomic_DNA"/>
</dbReference>
<keyword evidence="6" id="KW-0686">Riboflavin biosynthesis</keyword>
<dbReference type="GO" id="GO:0004746">
    <property type="term" value="F:riboflavin synthase activity"/>
    <property type="evidence" value="ECO:0007669"/>
    <property type="project" value="UniProtKB-UniRule"/>
</dbReference>
<dbReference type="OrthoDB" id="9788537at2"/>
<feature type="repeat" description="Lumazine-binding" evidence="10">
    <location>
        <begin position="1"/>
        <end position="99"/>
    </location>
</feature>
<dbReference type="EC" id="2.5.1.9" evidence="4 9"/>
<dbReference type="FunFam" id="2.40.30.20:FF:000004">
    <property type="entry name" value="Riboflavin synthase, alpha subunit"/>
    <property type="match status" value="1"/>
</dbReference>
<evidence type="ECO:0000256" key="1">
    <source>
        <dbReference type="ARBA" id="ARBA00000968"/>
    </source>
</evidence>
<dbReference type="STRING" id="1576369.SAMN05421753_11999"/>
<evidence type="ECO:0000256" key="2">
    <source>
        <dbReference type="ARBA" id="ARBA00002803"/>
    </source>
</evidence>
<evidence type="ECO:0000256" key="3">
    <source>
        <dbReference type="ARBA" id="ARBA00004887"/>
    </source>
</evidence>
<dbReference type="PANTHER" id="PTHR21098">
    <property type="entry name" value="RIBOFLAVIN SYNTHASE ALPHA CHAIN"/>
    <property type="match status" value="1"/>
</dbReference>
<evidence type="ECO:0000256" key="7">
    <source>
        <dbReference type="ARBA" id="ARBA00022679"/>
    </source>
</evidence>
<comment type="catalytic activity">
    <reaction evidence="1">
        <text>2 6,7-dimethyl-8-(1-D-ribityl)lumazine + H(+) = 5-amino-6-(D-ribitylamino)uracil + riboflavin</text>
        <dbReference type="Rhea" id="RHEA:20772"/>
        <dbReference type="ChEBI" id="CHEBI:15378"/>
        <dbReference type="ChEBI" id="CHEBI:15934"/>
        <dbReference type="ChEBI" id="CHEBI:57986"/>
        <dbReference type="ChEBI" id="CHEBI:58201"/>
        <dbReference type="EC" id="2.5.1.9"/>
    </reaction>
</comment>
<keyword evidence="8" id="KW-0677">Repeat</keyword>
<dbReference type="PANTHER" id="PTHR21098:SF12">
    <property type="entry name" value="RIBOFLAVIN SYNTHASE"/>
    <property type="match status" value="1"/>
</dbReference>
<feature type="domain" description="Lumazine-binding" evidence="11">
    <location>
        <begin position="1"/>
        <end position="99"/>
    </location>
</feature>
<proteinExistence type="predicted"/>
<dbReference type="AlphaFoldDB" id="A0A1I3QYF6"/>
<keyword evidence="7" id="KW-0808">Transferase</keyword>
<sequence length="207" mass="22520">MFTGLVEGLGTVVAIVPNGPGVDLTLEPAASLPEASLARLGDSVAINGCCLTVIEIRDHRWVFQAGSETLSRTNLGKLVPGDSVNLERSVRPTDRLGGHFVQGHVDDLGHVDQILNDGDWTTMWFHVPPRLTRQMVSKGSITVDGVSLTLVDVTDDRFSIALIPHTLQVTTLGQRRVGDFVNIETDIIGKYVEKLTLSREKGRGDRE</sequence>
<dbReference type="NCBIfam" id="TIGR00187">
    <property type="entry name" value="ribE"/>
    <property type="match status" value="1"/>
</dbReference>
<evidence type="ECO:0000313" key="13">
    <source>
        <dbReference type="Proteomes" id="UP000199518"/>
    </source>
</evidence>
<comment type="function">
    <text evidence="2">Catalyzes the dismutation of two molecules of 6,7-dimethyl-8-ribityllumazine, resulting in the formation of riboflavin and 5-amino-6-(D-ribitylamino)uracil.</text>
</comment>
<gene>
    <name evidence="12" type="ORF">SAMN05421753_11999</name>
</gene>
<dbReference type="PIRSF" id="PIRSF000498">
    <property type="entry name" value="Riboflavin_syn_A"/>
    <property type="match status" value="1"/>
</dbReference>
<protein>
    <recommendedName>
        <fullName evidence="5 9">Riboflavin synthase</fullName>
        <ecNumber evidence="4 9">2.5.1.9</ecNumber>
    </recommendedName>
</protein>
<dbReference type="InterPro" id="IPR026017">
    <property type="entry name" value="Lumazine-bd_dom"/>
</dbReference>
<comment type="pathway">
    <text evidence="3">Cofactor biosynthesis; riboflavin biosynthesis; riboflavin from 2-hydroxy-3-oxobutyl phosphate and 5-amino-6-(D-ribitylamino)uracil: step 2/2.</text>
</comment>
<evidence type="ECO:0000259" key="11">
    <source>
        <dbReference type="PROSITE" id="PS51177"/>
    </source>
</evidence>
<dbReference type="Proteomes" id="UP000199518">
    <property type="component" value="Unassembled WGS sequence"/>
</dbReference>
<evidence type="ECO:0000256" key="6">
    <source>
        <dbReference type="ARBA" id="ARBA00022619"/>
    </source>
</evidence>
<evidence type="ECO:0000256" key="10">
    <source>
        <dbReference type="PROSITE-ProRule" id="PRU00524"/>
    </source>
</evidence>
<accession>A0A1I3QYF6</accession>
<dbReference type="SUPFAM" id="SSF63380">
    <property type="entry name" value="Riboflavin synthase domain-like"/>
    <property type="match status" value="2"/>
</dbReference>
<dbReference type="GO" id="GO:0009231">
    <property type="term" value="P:riboflavin biosynthetic process"/>
    <property type="evidence" value="ECO:0007669"/>
    <property type="project" value="UniProtKB-KW"/>
</dbReference>
<dbReference type="InterPro" id="IPR001783">
    <property type="entry name" value="Lumazine-bd"/>
</dbReference>
<dbReference type="Pfam" id="PF00677">
    <property type="entry name" value="Lum_binding"/>
    <property type="match status" value="2"/>
</dbReference>
<evidence type="ECO:0000256" key="4">
    <source>
        <dbReference type="ARBA" id="ARBA00012827"/>
    </source>
</evidence>
<feature type="domain" description="Lumazine-binding" evidence="11">
    <location>
        <begin position="100"/>
        <end position="196"/>
    </location>
</feature>
<organism evidence="12 13">
    <name type="scientific">Planctomicrobium piriforme</name>
    <dbReference type="NCBI Taxonomy" id="1576369"/>
    <lineage>
        <taxon>Bacteria</taxon>
        <taxon>Pseudomonadati</taxon>
        <taxon>Planctomycetota</taxon>
        <taxon>Planctomycetia</taxon>
        <taxon>Planctomycetales</taxon>
        <taxon>Planctomycetaceae</taxon>
        <taxon>Planctomicrobium</taxon>
    </lineage>
</organism>
<dbReference type="InterPro" id="IPR017938">
    <property type="entry name" value="Riboflavin_synthase-like_b-brl"/>
</dbReference>
<evidence type="ECO:0000256" key="9">
    <source>
        <dbReference type="NCBIfam" id="TIGR00187"/>
    </source>
</evidence>